<proteinExistence type="predicted"/>
<feature type="compositionally biased region" description="Polar residues" evidence="1">
    <location>
        <begin position="24"/>
        <end position="37"/>
    </location>
</feature>
<dbReference type="InterPro" id="IPR013320">
    <property type="entry name" value="ConA-like_dom_sf"/>
</dbReference>
<dbReference type="OrthoDB" id="6130857at2759"/>
<dbReference type="SUPFAM" id="SSF49899">
    <property type="entry name" value="Concanavalin A-like lectins/glucanases"/>
    <property type="match status" value="1"/>
</dbReference>
<feature type="region of interest" description="Disordered" evidence="1">
    <location>
        <begin position="467"/>
        <end position="550"/>
    </location>
</feature>
<accession>A0A433U6N3</accession>
<keyword evidence="4" id="KW-1185">Reference proteome</keyword>
<organism evidence="3 4">
    <name type="scientific">Elysia chlorotica</name>
    <name type="common">Eastern emerald elysia</name>
    <name type="synonym">Sea slug</name>
    <dbReference type="NCBI Taxonomy" id="188477"/>
    <lineage>
        <taxon>Eukaryota</taxon>
        <taxon>Metazoa</taxon>
        <taxon>Spiralia</taxon>
        <taxon>Lophotrochozoa</taxon>
        <taxon>Mollusca</taxon>
        <taxon>Gastropoda</taxon>
        <taxon>Heterobranchia</taxon>
        <taxon>Euthyneura</taxon>
        <taxon>Panpulmonata</taxon>
        <taxon>Sacoglossa</taxon>
        <taxon>Placobranchoidea</taxon>
        <taxon>Plakobranchidae</taxon>
        <taxon>Elysia</taxon>
    </lineage>
</organism>
<evidence type="ECO:0000313" key="4">
    <source>
        <dbReference type="Proteomes" id="UP000271974"/>
    </source>
</evidence>
<feature type="compositionally biased region" description="Polar residues" evidence="1">
    <location>
        <begin position="501"/>
        <end position="512"/>
    </location>
</feature>
<feature type="region of interest" description="Disordered" evidence="1">
    <location>
        <begin position="19"/>
        <end position="58"/>
    </location>
</feature>
<feature type="region of interest" description="Disordered" evidence="1">
    <location>
        <begin position="276"/>
        <end position="295"/>
    </location>
</feature>
<dbReference type="EMBL" id="RQTK01000054">
    <property type="protein sequence ID" value="RUS89506.1"/>
    <property type="molecule type" value="Genomic_DNA"/>
</dbReference>
<evidence type="ECO:0000256" key="1">
    <source>
        <dbReference type="SAM" id="MobiDB-lite"/>
    </source>
</evidence>
<feature type="compositionally biased region" description="Basic and acidic residues" evidence="1">
    <location>
        <begin position="517"/>
        <end position="531"/>
    </location>
</feature>
<reference evidence="3 4" key="1">
    <citation type="submission" date="2019-01" db="EMBL/GenBank/DDBJ databases">
        <title>A draft genome assembly of the solar-powered sea slug Elysia chlorotica.</title>
        <authorList>
            <person name="Cai H."/>
            <person name="Li Q."/>
            <person name="Fang X."/>
            <person name="Li J."/>
            <person name="Curtis N.E."/>
            <person name="Altenburger A."/>
            <person name="Shibata T."/>
            <person name="Feng M."/>
            <person name="Maeda T."/>
            <person name="Schwartz J.A."/>
            <person name="Shigenobu S."/>
            <person name="Lundholm N."/>
            <person name="Nishiyama T."/>
            <person name="Yang H."/>
            <person name="Hasebe M."/>
            <person name="Li S."/>
            <person name="Pierce S.K."/>
            <person name="Wang J."/>
        </authorList>
    </citation>
    <scope>NUCLEOTIDE SEQUENCE [LARGE SCALE GENOMIC DNA]</scope>
    <source>
        <strain evidence="3">EC2010</strain>
        <tissue evidence="3">Whole organism of an adult</tissue>
    </source>
</reference>
<feature type="region of interest" description="Disordered" evidence="1">
    <location>
        <begin position="90"/>
        <end position="113"/>
    </location>
</feature>
<sequence length="583" mass="63953">MLVWTLAFLTCVLPSPTLAIPSHPGTTVKPSQKSDISYTDHQKGNGNKEQFPSPLPEPTRAKAKEFWMAQQEFPVPFKANVPFMPGRKETLRSASASRRADQSPDDSTGSMGILGEDIDALAAQSGSPPTQTVPLYECPSSYRATPDGDGTTFQIFDSGRWWTHNCQTGLVWDQALCRCEYPPGTRWELDCRDFRSVPGGAAPGSFQQLVNGAWMTRDCSPSVAGLVWDQDSCRCVWGPGGPEGVAASTPCDVMLNMTFDHGVEDTAKRSFVEVGQGLPLPTRSDPEQSPRRGGNRAAYFTDTALNIWYFSDNDMGSSLRLEFRFLQDSTVRGNGASGGMSDSSTYQMFLSNGCNISASGYMAPSVAIGYRASDQSYLLAFETSAVRKAIVCNRPTVPGRWHSVSLLYEDGTLVMRVDGQACIISADFSGSIQKSPCPLTIGADPLDRQGVYRGFLDDLLIARNCQDPSKITTENPEIDRGDSRNPVPYSAHLMDAKNQTESRSPPQQSVVDQDSFLPEKEHNGDDIRENTTEYSSKTSQTSNVSDSESSLKFVRGRGEYMGPNQFLYSKKYDHSNYSSILKK</sequence>
<evidence type="ECO:0000256" key="2">
    <source>
        <dbReference type="SAM" id="SignalP"/>
    </source>
</evidence>
<evidence type="ECO:0000313" key="3">
    <source>
        <dbReference type="EMBL" id="RUS89506.1"/>
    </source>
</evidence>
<evidence type="ECO:0008006" key="5">
    <source>
        <dbReference type="Google" id="ProtNLM"/>
    </source>
</evidence>
<dbReference type="Proteomes" id="UP000271974">
    <property type="component" value="Unassembled WGS sequence"/>
</dbReference>
<name>A0A433U6N3_ELYCH</name>
<feature type="signal peptide" evidence="2">
    <location>
        <begin position="1"/>
        <end position="19"/>
    </location>
</feature>
<protein>
    <recommendedName>
        <fullName evidence="5">Sushi domain-containing protein</fullName>
    </recommendedName>
</protein>
<keyword evidence="2" id="KW-0732">Signal</keyword>
<feature type="chain" id="PRO_5019202680" description="Sushi domain-containing protein" evidence="2">
    <location>
        <begin position="20"/>
        <end position="583"/>
    </location>
</feature>
<gene>
    <name evidence="3" type="ORF">EGW08_002739</name>
</gene>
<feature type="compositionally biased region" description="Polar residues" evidence="1">
    <location>
        <begin position="532"/>
        <end position="550"/>
    </location>
</feature>
<comment type="caution">
    <text evidence="3">The sequence shown here is derived from an EMBL/GenBank/DDBJ whole genome shotgun (WGS) entry which is preliminary data.</text>
</comment>
<dbReference type="AlphaFoldDB" id="A0A433U6N3"/>